<reference evidence="1 2" key="1">
    <citation type="journal article" date="2021" name="Sci. Rep.">
        <title>The genome of the diatom Chaetoceros tenuissimus carries an ancient integrated fragment of an extant virus.</title>
        <authorList>
            <person name="Hongo Y."/>
            <person name="Kimura K."/>
            <person name="Takaki Y."/>
            <person name="Yoshida Y."/>
            <person name="Baba S."/>
            <person name="Kobayashi G."/>
            <person name="Nagasaki K."/>
            <person name="Hano T."/>
            <person name="Tomaru Y."/>
        </authorList>
    </citation>
    <scope>NUCLEOTIDE SEQUENCE [LARGE SCALE GENOMIC DNA]</scope>
    <source>
        <strain evidence="1 2">NIES-3715</strain>
    </source>
</reference>
<name>A0AAD3CJ01_9STRA</name>
<dbReference type="EMBL" id="BLLK01000022">
    <property type="protein sequence ID" value="GFH46528.1"/>
    <property type="molecule type" value="Genomic_DNA"/>
</dbReference>
<dbReference type="AlphaFoldDB" id="A0AAD3CJ01"/>
<protein>
    <submittedName>
        <fullName evidence="1">Uncharacterized protein</fullName>
    </submittedName>
</protein>
<evidence type="ECO:0000313" key="1">
    <source>
        <dbReference type="EMBL" id="GFH46528.1"/>
    </source>
</evidence>
<gene>
    <name evidence="1" type="ORF">CTEN210_03002</name>
</gene>
<accession>A0AAD3CJ01</accession>
<dbReference type="Proteomes" id="UP001054902">
    <property type="component" value="Unassembled WGS sequence"/>
</dbReference>
<organism evidence="1 2">
    <name type="scientific">Chaetoceros tenuissimus</name>
    <dbReference type="NCBI Taxonomy" id="426638"/>
    <lineage>
        <taxon>Eukaryota</taxon>
        <taxon>Sar</taxon>
        <taxon>Stramenopiles</taxon>
        <taxon>Ochrophyta</taxon>
        <taxon>Bacillariophyta</taxon>
        <taxon>Coscinodiscophyceae</taxon>
        <taxon>Chaetocerotophycidae</taxon>
        <taxon>Chaetocerotales</taxon>
        <taxon>Chaetocerotaceae</taxon>
        <taxon>Chaetoceros</taxon>
    </lineage>
</organism>
<comment type="caution">
    <text evidence="1">The sequence shown here is derived from an EMBL/GenBank/DDBJ whole genome shotgun (WGS) entry which is preliminary data.</text>
</comment>
<keyword evidence="2" id="KW-1185">Reference proteome</keyword>
<proteinExistence type="predicted"/>
<evidence type="ECO:0000313" key="2">
    <source>
        <dbReference type="Proteomes" id="UP001054902"/>
    </source>
</evidence>
<sequence>MLEIISNLISTSKSNDQASAQESYKTASDSMSADSSYFSSGCNINIGGMLTDAFSTIMSTGDDFEEEYDEDYDAHNLIGTEIIIRKERKWFGRRRSTKGQVNMIRLNSNVSSGVKRMKLTKGLK</sequence>